<comment type="similarity">
    <text evidence="1">Belongs to the sigma-70 factor family. ECF subfamily.</text>
</comment>
<dbReference type="GO" id="GO:0006352">
    <property type="term" value="P:DNA-templated transcription initiation"/>
    <property type="evidence" value="ECO:0007669"/>
    <property type="project" value="InterPro"/>
</dbReference>
<evidence type="ECO:0000313" key="6">
    <source>
        <dbReference type="EMBL" id="MDC8011474.1"/>
    </source>
</evidence>
<dbReference type="InterPro" id="IPR036388">
    <property type="entry name" value="WH-like_DNA-bd_sf"/>
</dbReference>
<feature type="domain" description="RNA polymerase sigma-70 ECF-like HTH" evidence="5">
    <location>
        <begin position="6"/>
        <end position="183"/>
    </location>
</feature>
<dbReference type="Gene3D" id="1.10.10.10">
    <property type="entry name" value="Winged helix-like DNA-binding domain superfamily/Winged helix DNA-binding domain"/>
    <property type="match status" value="1"/>
</dbReference>
<dbReference type="SUPFAM" id="SSF88659">
    <property type="entry name" value="Sigma3 and sigma4 domains of RNA polymerase sigma factors"/>
    <property type="match status" value="1"/>
</dbReference>
<dbReference type="PANTHER" id="PTHR43133">
    <property type="entry name" value="RNA POLYMERASE ECF-TYPE SIGMA FACTO"/>
    <property type="match status" value="1"/>
</dbReference>
<keyword evidence="2" id="KW-0805">Transcription regulation</keyword>
<evidence type="ECO:0000256" key="3">
    <source>
        <dbReference type="ARBA" id="ARBA00023082"/>
    </source>
</evidence>
<gene>
    <name evidence="6" type="ORF">OD750_002810</name>
</gene>
<proteinExistence type="inferred from homology"/>
<dbReference type="InterPro" id="IPR053812">
    <property type="entry name" value="HTH_Sigma70_ECF-like"/>
</dbReference>
<keyword evidence="4" id="KW-0804">Transcription</keyword>
<name>A0A9X4BIT8_9GAMM</name>
<keyword evidence="3" id="KW-0731">Sigma factor</keyword>
<evidence type="ECO:0000256" key="4">
    <source>
        <dbReference type="ARBA" id="ARBA00023163"/>
    </source>
</evidence>
<evidence type="ECO:0000256" key="1">
    <source>
        <dbReference type="ARBA" id="ARBA00010641"/>
    </source>
</evidence>
<dbReference type="Gene3D" id="1.10.1740.10">
    <property type="match status" value="1"/>
</dbReference>
<dbReference type="Proteomes" id="UP001139971">
    <property type="component" value="Unassembled WGS sequence"/>
</dbReference>
<dbReference type="PANTHER" id="PTHR43133:SF39">
    <property type="entry name" value="SIMILAR TO RNA POLYMERASE SIGMA-E FACTOR"/>
    <property type="match status" value="1"/>
</dbReference>
<keyword evidence="7" id="KW-1185">Reference proteome</keyword>
<sequence>MSDTLDITAHLHAARRGDAAALDALFPIVYDELKRVARRALAGERAGHTLQATALVHEAYLRLAAQHADWSDRRYFFGIAAAMMRRILVNHARDRAADKRGGGVMATTLSAADAVAANGELDVLELHAALETLAKLDERQARVVELKFFGGLEIDDIAEVVGVSSATVRRDWAMARMWLGRELAA</sequence>
<dbReference type="NCBIfam" id="TIGR02937">
    <property type="entry name" value="sigma70-ECF"/>
    <property type="match status" value="1"/>
</dbReference>
<accession>A0A9X4BIT8</accession>
<dbReference type="Pfam" id="PF07638">
    <property type="entry name" value="Sigma70_ECF"/>
    <property type="match status" value="1"/>
</dbReference>
<dbReference type="InterPro" id="IPR011517">
    <property type="entry name" value="RNA_pol_sigma70_ECF-like"/>
</dbReference>
<evidence type="ECO:0000259" key="5">
    <source>
        <dbReference type="Pfam" id="PF07638"/>
    </source>
</evidence>
<dbReference type="InterPro" id="IPR039425">
    <property type="entry name" value="RNA_pol_sigma-70-like"/>
</dbReference>
<evidence type="ECO:0000313" key="7">
    <source>
        <dbReference type="Proteomes" id="UP001139971"/>
    </source>
</evidence>
<dbReference type="EMBL" id="JAOVZO020000003">
    <property type="protein sequence ID" value="MDC8011474.1"/>
    <property type="molecule type" value="Genomic_DNA"/>
</dbReference>
<dbReference type="AlphaFoldDB" id="A0A9X4BIT8"/>
<dbReference type="SUPFAM" id="SSF88946">
    <property type="entry name" value="Sigma2 domain of RNA polymerase sigma factors"/>
    <property type="match status" value="1"/>
</dbReference>
<protein>
    <submittedName>
        <fullName evidence="6">ECF-type sigma factor</fullName>
    </submittedName>
</protein>
<reference evidence="6" key="1">
    <citation type="submission" date="2023-02" db="EMBL/GenBank/DDBJ databases">
        <title>Tahibacter soli sp. nov. isolated from soil.</title>
        <authorList>
            <person name="Baek J.H."/>
            <person name="Lee J.K."/>
            <person name="Choi D.G."/>
            <person name="Jeon C.O."/>
        </authorList>
    </citation>
    <scope>NUCLEOTIDE SEQUENCE</scope>
    <source>
        <strain evidence="6">BL</strain>
    </source>
</reference>
<organism evidence="6 7">
    <name type="scientific">Tahibacter soli</name>
    <dbReference type="NCBI Taxonomy" id="2983605"/>
    <lineage>
        <taxon>Bacteria</taxon>
        <taxon>Pseudomonadati</taxon>
        <taxon>Pseudomonadota</taxon>
        <taxon>Gammaproteobacteria</taxon>
        <taxon>Lysobacterales</taxon>
        <taxon>Rhodanobacteraceae</taxon>
        <taxon>Tahibacter</taxon>
    </lineage>
</organism>
<dbReference type="InterPro" id="IPR014284">
    <property type="entry name" value="RNA_pol_sigma-70_dom"/>
</dbReference>
<dbReference type="InterPro" id="IPR013325">
    <property type="entry name" value="RNA_pol_sigma_r2"/>
</dbReference>
<dbReference type="NCBIfam" id="TIGR02999">
    <property type="entry name" value="Sig-70_X6"/>
    <property type="match status" value="1"/>
</dbReference>
<dbReference type="GO" id="GO:0016987">
    <property type="term" value="F:sigma factor activity"/>
    <property type="evidence" value="ECO:0007669"/>
    <property type="project" value="UniProtKB-KW"/>
</dbReference>
<evidence type="ECO:0000256" key="2">
    <source>
        <dbReference type="ARBA" id="ARBA00023015"/>
    </source>
</evidence>
<dbReference type="InterPro" id="IPR013324">
    <property type="entry name" value="RNA_pol_sigma_r3/r4-like"/>
</dbReference>
<dbReference type="RefSeq" id="WP_263542698.1">
    <property type="nucleotide sequence ID" value="NZ_JAOVZO020000003.1"/>
</dbReference>
<comment type="caution">
    <text evidence="6">The sequence shown here is derived from an EMBL/GenBank/DDBJ whole genome shotgun (WGS) entry which is preliminary data.</text>
</comment>